<dbReference type="PANTHER" id="PTHR37012:SF7">
    <property type="entry name" value="B-ZIP TRANSCRIPTION FACTOR (EUROFUNG)-RELATED"/>
    <property type="match status" value="1"/>
</dbReference>
<accession>A0A1L7TU46</accession>
<dbReference type="GeneID" id="65087714"/>
<dbReference type="Pfam" id="PF11905">
    <property type="entry name" value="DUF3425"/>
    <property type="match status" value="1"/>
</dbReference>
<name>A0A1L7TU46_FUSMA</name>
<feature type="compositionally biased region" description="Polar residues" evidence="1">
    <location>
        <begin position="45"/>
        <end position="65"/>
    </location>
</feature>
<evidence type="ECO:0000256" key="1">
    <source>
        <dbReference type="SAM" id="MobiDB-lite"/>
    </source>
</evidence>
<comment type="caution">
    <text evidence="2">The sequence shown here is derived from an EMBL/GenBank/DDBJ whole genome shotgun (WGS) entry which is preliminary data.</text>
</comment>
<reference evidence="3" key="1">
    <citation type="journal article" date="2016" name="Genome Biol. Evol.">
        <title>Comparative 'omics' of the Fusarium fujikuroi species complex highlights differences in genetic potential and metabolite synthesis.</title>
        <authorList>
            <person name="Niehaus E.-M."/>
            <person name="Muensterkoetter M."/>
            <person name="Proctor R.H."/>
            <person name="Brown D.W."/>
            <person name="Sharon A."/>
            <person name="Idan Y."/>
            <person name="Oren-Young L."/>
            <person name="Sieber C.M."/>
            <person name="Novak O."/>
            <person name="Pencik A."/>
            <person name="Tarkowska D."/>
            <person name="Hromadova K."/>
            <person name="Freeman S."/>
            <person name="Maymon M."/>
            <person name="Elazar M."/>
            <person name="Youssef S.A."/>
            <person name="El-Shabrawy E.S.M."/>
            <person name="Shalaby A.B.A."/>
            <person name="Houterman P."/>
            <person name="Brock N.L."/>
            <person name="Burkhardt I."/>
            <person name="Tsavkelova E.A."/>
            <person name="Dickschat J.S."/>
            <person name="Galuszka P."/>
            <person name="Gueldener U."/>
            <person name="Tudzynski B."/>
        </authorList>
    </citation>
    <scope>NUCLEOTIDE SEQUENCE [LARGE SCALE GENOMIC DNA]</scope>
    <source>
        <strain evidence="3">MRC7560</strain>
    </source>
</reference>
<dbReference type="Proteomes" id="UP000184255">
    <property type="component" value="Unassembled WGS sequence"/>
</dbReference>
<gene>
    <name evidence="2" type="ORF">FMAN_08454</name>
</gene>
<dbReference type="Gene3D" id="1.20.5.170">
    <property type="match status" value="1"/>
</dbReference>
<protein>
    <recommendedName>
        <fullName evidence="4">BZIP domain-containing protein</fullName>
    </recommendedName>
</protein>
<dbReference type="AlphaFoldDB" id="A0A1L7TU46"/>
<evidence type="ECO:0000313" key="2">
    <source>
        <dbReference type="EMBL" id="CVK98761.1"/>
    </source>
</evidence>
<evidence type="ECO:0008006" key="4">
    <source>
        <dbReference type="Google" id="ProtNLM"/>
    </source>
</evidence>
<sequence>MKSGEWRTASPLGDRQTEPLHPRAVPAHFSTSLTSAVNNLLDMGTDSTSSPQSLGALTTTRNDANLTRRERKRASDRMSQQASRAKTKAYIAHLERSVARLTEAQSNSGPTVSEQLRQQFDEIASLKQALAQIAKLATNSISKHQVDDDSDDRTSATSNEKGSRHVPEAYNPACHPHQESLDRLYPALDLNCGDKQRDYFQAFSQALVTIESDAIGHAFSDPEIDDDINIRAVLDGWDAARAKNPFDIGWLMLQTVDEGFLWRSGAVERMGMLRVIRSMLMVKLNPQLPSSRRPPAYMNPRCAKGKPPCVARKPLLIKITNSPLQSQTEHSRLVDYFVWPEVRDYLILFGINYAPESLAAQFASDIGFRWTYDLRDTCRYQPAKGVYSFSEDFNQAYRNLDSWYMKSTVVTSYIPPLPSNLLCAWSDDDDWLKHKTGECQVSPNSPPHIDEEGEQDWLLLTAMLDDIPK</sequence>
<feature type="region of interest" description="Disordered" evidence="1">
    <location>
        <begin position="142"/>
        <end position="171"/>
    </location>
</feature>
<feature type="region of interest" description="Disordered" evidence="1">
    <location>
        <begin position="42"/>
        <end position="85"/>
    </location>
</feature>
<organism evidence="2 3">
    <name type="scientific">Fusarium mangiferae</name>
    <name type="common">Mango malformation disease fungus</name>
    <dbReference type="NCBI Taxonomy" id="192010"/>
    <lineage>
        <taxon>Eukaryota</taxon>
        <taxon>Fungi</taxon>
        <taxon>Dikarya</taxon>
        <taxon>Ascomycota</taxon>
        <taxon>Pezizomycotina</taxon>
        <taxon>Sordariomycetes</taxon>
        <taxon>Hypocreomycetidae</taxon>
        <taxon>Hypocreales</taxon>
        <taxon>Nectriaceae</taxon>
        <taxon>Fusarium</taxon>
        <taxon>Fusarium fujikuroi species complex</taxon>
    </lineage>
</organism>
<evidence type="ECO:0000313" key="3">
    <source>
        <dbReference type="Proteomes" id="UP000184255"/>
    </source>
</evidence>
<dbReference type="CDD" id="cd14688">
    <property type="entry name" value="bZIP_YAP"/>
    <property type="match status" value="1"/>
</dbReference>
<dbReference type="EMBL" id="FCQH01000009">
    <property type="protein sequence ID" value="CVK98761.1"/>
    <property type="molecule type" value="Genomic_DNA"/>
</dbReference>
<dbReference type="InterPro" id="IPR021833">
    <property type="entry name" value="DUF3425"/>
</dbReference>
<proteinExistence type="predicted"/>
<dbReference type="RefSeq" id="XP_041685433.1">
    <property type="nucleotide sequence ID" value="XM_041835250.1"/>
</dbReference>
<feature type="region of interest" description="Disordered" evidence="1">
    <location>
        <begin position="1"/>
        <end position="23"/>
    </location>
</feature>
<keyword evidence="3" id="KW-1185">Reference proteome</keyword>
<dbReference type="PANTHER" id="PTHR37012">
    <property type="entry name" value="B-ZIP TRANSCRIPTION FACTOR (EUROFUNG)-RELATED"/>
    <property type="match status" value="1"/>
</dbReference>
<dbReference type="VEuPathDB" id="FungiDB:FMAN_08454"/>